<sequence>MSLALRSRLATLGHRGLTRPSNFIHFRKLTSCCPRLQVHPDAREREDIQADKLVEQFYSGAPDPATVDTFTKSNTKPIVRKHESKKTAWNPDQDFPDAEPPQAIGSREFRRKAKAYESTPIAISIDGQPCEFSSILLRDLCNCPSCVDASTKQKLFSTADIPSSIHARSISQTPEGVNIGWIQDVPGYGEDHNTQLDVQTLRDLSTTGMIQASVQSYDPGPQITWDAKAYGKLPDIEYDAYMQEDAALYKALRQLHTHGLLFLQNVPESEKSVSTIAERIGAVKNTFYGYTWDVRSVPQAKNVAYTSQDLGFHMDLLYMHQPPHLQFLHCIRSSSAGGASLFTDSYKAAVDLYNANLQLFTSLCYSDINFHYDHPSSHLYQQSRPVVELGLMALSGLKFDRVQTFKRFYETGQYGKDGKIGESAPKKPLDILQFLNAVNWSPPFQGSFTLERPPTPSDNSPQNAAQILNKKVNTWYAAAAKFSALVHRPQGIYDRLMRPGECVIFDNRRVLHARKAFEVGDEGKERWLRGAYLDKDPYLSKMRVLSRQFQDVNA</sequence>
<proteinExistence type="predicted"/>
<dbReference type="Proteomes" id="UP001281147">
    <property type="component" value="Unassembled WGS sequence"/>
</dbReference>
<protein>
    <submittedName>
        <fullName evidence="1">Uncharacterized protein</fullName>
    </submittedName>
</protein>
<evidence type="ECO:0000313" key="2">
    <source>
        <dbReference type="Proteomes" id="UP001281147"/>
    </source>
</evidence>
<dbReference type="EMBL" id="JAUTXU010000033">
    <property type="protein sequence ID" value="KAK3718235.1"/>
    <property type="molecule type" value="Genomic_DNA"/>
</dbReference>
<comment type="caution">
    <text evidence="1">The sequence shown here is derived from an EMBL/GenBank/DDBJ whole genome shotgun (WGS) entry which is preliminary data.</text>
</comment>
<evidence type="ECO:0000313" key="1">
    <source>
        <dbReference type="EMBL" id="KAK3718235.1"/>
    </source>
</evidence>
<accession>A0ACC3NK44</accession>
<keyword evidence="2" id="KW-1185">Reference proteome</keyword>
<gene>
    <name evidence="1" type="ORF">LTR37_005350</name>
</gene>
<organism evidence="1 2">
    <name type="scientific">Vermiconidia calcicola</name>
    <dbReference type="NCBI Taxonomy" id="1690605"/>
    <lineage>
        <taxon>Eukaryota</taxon>
        <taxon>Fungi</taxon>
        <taxon>Dikarya</taxon>
        <taxon>Ascomycota</taxon>
        <taxon>Pezizomycotina</taxon>
        <taxon>Dothideomycetes</taxon>
        <taxon>Dothideomycetidae</taxon>
        <taxon>Mycosphaerellales</taxon>
        <taxon>Extremaceae</taxon>
        <taxon>Vermiconidia</taxon>
    </lineage>
</organism>
<name>A0ACC3NK44_9PEZI</name>
<reference evidence="1" key="1">
    <citation type="submission" date="2023-07" db="EMBL/GenBank/DDBJ databases">
        <title>Black Yeasts Isolated from many extreme environments.</title>
        <authorList>
            <person name="Coleine C."/>
            <person name="Stajich J.E."/>
            <person name="Selbmann L."/>
        </authorList>
    </citation>
    <scope>NUCLEOTIDE SEQUENCE</scope>
    <source>
        <strain evidence="1">CCFEE 5714</strain>
    </source>
</reference>